<reference evidence="2" key="1">
    <citation type="submission" date="2021-02" db="EMBL/GenBank/DDBJ databases">
        <authorList>
            <person name="Nowell W R."/>
        </authorList>
    </citation>
    <scope>NUCLEOTIDE SEQUENCE</scope>
</reference>
<feature type="compositionally biased region" description="Low complexity" evidence="1">
    <location>
        <begin position="50"/>
        <end position="77"/>
    </location>
</feature>
<organism evidence="2 3">
    <name type="scientific">Rotaria magnacalcarata</name>
    <dbReference type="NCBI Taxonomy" id="392030"/>
    <lineage>
        <taxon>Eukaryota</taxon>
        <taxon>Metazoa</taxon>
        <taxon>Spiralia</taxon>
        <taxon>Gnathifera</taxon>
        <taxon>Rotifera</taxon>
        <taxon>Eurotatoria</taxon>
        <taxon>Bdelloidea</taxon>
        <taxon>Philodinida</taxon>
        <taxon>Philodinidae</taxon>
        <taxon>Rotaria</taxon>
    </lineage>
</organism>
<feature type="compositionally biased region" description="Polar residues" evidence="1">
    <location>
        <begin position="1"/>
        <end position="10"/>
    </location>
</feature>
<protein>
    <submittedName>
        <fullName evidence="2">Uncharacterized protein</fullName>
    </submittedName>
</protein>
<dbReference type="Proteomes" id="UP000681720">
    <property type="component" value="Unassembled WGS sequence"/>
</dbReference>
<dbReference type="AlphaFoldDB" id="A0A8S3A9G2"/>
<evidence type="ECO:0000313" key="2">
    <source>
        <dbReference type="EMBL" id="CAF4662412.1"/>
    </source>
</evidence>
<feature type="non-terminal residue" evidence="2">
    <location>
        <position position="77"/>
    </location>
</feature>
<dbReference type="EMBL" id="CAJOBJ010118001">
    <property type="protein sequence ID" value="CAF4662412.1"/>
    <property type="molecule type" value="Genomic_DNA"/>
</dbReference>
<evidence type="ECO:0000256" key="1">
    <source>
        <dbReference type="SAM" id="MobiDB-lite"/>
    </source>
</evidence>
<name>A0A8S3A9G2_9BILA</name>
<proteinExistence type="predicted"/>
<sequence length="77" mass="8079">MPQSFQVPQQVISAPPPPVYIPAQPQPQQPAPQSYGLPPPAFQPSGGSVSSFAQSFQAAPQSFQAAPQSFQAAPQSF</sequence>
<gene>
    <name evidence="2" type="ORF">GIL414_LOCUS41540</name>
</gene>
<feature type="compositionally biased region" description="Pro residues" evidence="1">
    <location>
        <begin position="14"/>
        <end position="30"/>
    </location>
</feature>
<feature type="region of interest" description="Disordered" evidence="1">
    <location>
        <begin position="1"/>
        <end position="77"/>
    </location>
</feature>
<evidence type="ECO:0000313" key="3">
    <source>
        <dbReference type="Proteomes" id="UP000681720"/>
    </source>
</evidence>
<accession>A0A8S3A9G2</accession>
<comment type="caution">
    <text evidence="2">The sequence shown here is derived from an EMBL/GenBank/DDBJ whole genome shotgun (WGS) entry which is preliminary data.</text>
</comment>